<dbReference type="SMART" id="SM00856">
    <property type="entry name" value="PMEI"/>
    <property type="match status" value="1"/>
</dbReference>
<evidence type="ECO:0000256" key="4">
    <source>
        <dbReference type="SAM" id="MobiDB-lite"/>
    </source>
</evidence>
<accession>A0AAP0X7A5</accession>
<evidence type="ECO:0000256" key="3">
    <source>
        <dbReference type="ARBA" id="ARBA00038471"/>
    </source>
</evidence>
<feature type="chain" id="PRO_5042852793" description="Pectinesterase inhibitor domain-containing protein" evidence="5">
    <location>
        <begin position="26"/>
        <end position="268"/>
    </location>
</feature>
<dbReference type="CDD" id="cd15800">
    <property type="entry name" value="PMEI-like_2"/>
    <property type="match status" value="1"/>
</dbReference>
<dbReference type="AlphaFoldDB" id="A0AAP0X7A5"/>
<feature type="signal peptide" evidence="5">
    <location>
        <begin position="1"/>
        <end position="25"/>
    </location>
</feature>
<name>A0AAP0X7A5_LIQFO</name>
<comment type="similarity">
    <text evidence="3">Belongs to the PMEI family.</text>
</comment>
<dbReference type="InterPro" id="IPR035513">
    <property type="entry name" value="Invertase/methylesterase_inhib"/>
</dbReference>
<proteinExistence type="inferred from homology"/>
<dbReference type="InterPro" id="IPR006501">
    <property type="entry name" value="Pectinesterase_inhib_dom"/>
</dbReference>
<protein>
    <recommendedName>
        <fullName evidence="6">Pectinesterase inhibitor domain-containing protein</fullName>
    </recommendedName>
</protein>
<evidence type="ECO:0000256" key="5">
    <source>
        <dbReference type="SAM" id="SignalP"/>
    </source>
</evidence>
<feature type="region of interest" description="Disordered" evidence="4">
    <location>
        <begin position="31"/>
        <end position="58"/>
    </location>
</feature>
<comment type="caution">
    <text evidence="7">The sequence shown here is derived from an EMBL/GenBank/DDBJ whole genome shotgun (WGS) entry which is preliminary data.</text>
</comment>
<evidence type="ECO:0000256" key="2">
    <source>
        <dbReference type="ARBA" id="ARBA00023157"/>
    </source>
</evidence>
<sequence>MESKINQAILIISFLSLIFFNPAQGICVPCDSTHQNPSPPSHSPHNPHPGLTSTIPLGSSSSTKFITSTNRRGFAPSSSFTSTLTEDDPILQIHPNKAFGDKLFHHSIHPISVPPVIATIHRAAIQKICDKTDNPSLCISSISPFLKGAGAKIDVHSVIEMAIKACSHHAKLAILAASKLARGSSDATTVSSINDCKDFYSDALDNLQSARDAIASRDIGTINIMLSAAVTDFGTCEDGFAGESSPLAHFNEKLSKLASNCLAIASLI</sequence>
<dbReference type="FunFam" id="1.20.140.40:FF:000003">
    <property type="entry name" value="Invertase/pectin methylesterase inhibitor family protein"/>
    <property type="match status" value="1"/>
</dbReference>
<dbReference type="GO" id="GO:0004857">
    <property type="term" value="F:enzyme inhibitor activity"/>
    <property type="evidence" value="ECO:0007669"/>
    <property type="project" value="InterPro"/>
</dbReference>
<dbReference type="Proteomes" id="UP001415857">
    <property type="component" value="Unassembled WGS sequence"/>
</dbReference>
<organism evidence="7 8">
    <name type="scientific">Liquidambar formosana</name>
    <name type="common">Formosan gum</name>
    <dbReference type="NCBI Taxonomy" id="63359"/>
    <lineage>
        <taxon>Eukaryota</taxon>
        <taxon>Viridiplantae</taxon>
        <taxon>Streptophyta</taxon>
        <taxon>Embryophyta</taxon>
        <taxon>Tracheophyta</taxon>
        <taxon>Spermatophyta</taxon>
        <taxon>Magnoliopsida</taxon>
        <taxon>eudicotyledons</taxon>
        <taxon>Gunneridae</taxon>
        <taxon>Pentapetalae</taxon>
        <taxon>Saxifragales</taxon>
        <taxon>Altingiaceae</taxon>
        <taxon>Liquidambar</taxon>
    </lineage>
</organism>
<dbReference type="Pfam" id="PF04043">
    <property type="entry name" value="PMEI"/>
    <property type="match status" value="1"/>
</dbReference>
<feature type="domain" description="Pectinesterase inhibitor" evidence="6">
    <location>
        <begin position="120"/>
        <end position="264"/>
    </location>
</feature>
<reference evidence="7 8" key="1">
    <citation type="journal article" date="2024" name="Plant J.">
        <title>Genome sequences and population genomics reveal climatic adaptation and genomic divergence between two closely related sweetgum species.</title>
        <authorList>
            <person name="Xu W.Q."/>
            <person name="Ren C.Q."/>
            <person name="Zhang X.Y."/>
            <person name="Comes H.P."/>
            <person name="Liu X.H."/>
            <person name="Li Y.G."/>
            <person name="Kettle C.J."/>
            <person name="Jalonen R."/>
            <person name="Gaisberger H."/>
            <person name="Ma Y.Z."/>
            <person name="Qiu Y.X."/>
        </authorList>
    </citation>
    <scope>NUCLEOTIDE SEQUENCE [LARGE SCALE GENOMIC DNA]</scope>
    <source>
        <strain evidence="7">Hangzhou</strain>
    </source>
</reference>
<evidence type="ECO:0000313" key="7">
    <source>
        <dbReference type="EMBL" id="KAK9288788.1"/>
    </source>
</evidence>
<keyword evidence="2" id="KW-1015">Disulfide bond</keyword>
<evidence type="ECO:0000256" key="1">
    <source>
        <dbReference type="ARBA" id="ARBA00022729"/>
    </source>
</evidence>
<evidence type="ECO:0000313" key="8">
    <source>
        <dbReference type="Proteomes" id="UP001415857"/>
    </source>
</evidence>
<gene>
    <name evidence="7" type="ORF">L1049_017252</name>
</gene>
<dbReference type="PANTHER" id="PTHR36710:SF18">
    <property type="entry name" value="PECTINESTERASE INHIBITOR 5-RELATED"/>
    <property type="match status" value="1"/>
</dbReference>
<dbReference type="InterPro" id="IPR052421">
    <property type="entry name" value="PCW_Enzyme_Inhibitor"/>
</dbReference>
<keyword evidence="8" id="KW-1185">Reference proteome</keyword>
<dbReference type="EMBL" id="JBBPBK010000003">
    <property type="protein sequence ID" value="KAK9288788.1"/>
    <property type="molecule type" value="Genomic_DNA"/>
</dbReference>
<evidence type="ECO:0000259" key="6">
    <source>
        <dbReference type="SMART" id="SM00856"/>
    </source>
</evidence>
<keyword evidence="1 5" id="KW-0732">Signal</keyword>
<dbReference type="Gene3D" id="1.20.140.40">
    <property type="entry name" value="Invertase/pectin methylesterase inhibitor family protein"/>
    <property type="match status" value="1"/>
</dbReference>
<dbReference type="PANTHER" id="PTHR36710">
    <property type="entry name" value="PECTINESTERASE INHIBITOR-LIKE"/>
    <property type="match status" value="1"/>
</dbReference>
<dbReference type="NCBIfam" id="TIGR01614">
    <property type="entry name" value="PME_inhib"/>
    <property type="match status" value="1"/>
</dbReference>
<dbReference type="SUPFAM" id="SSF101148">
    <property type="entry name" value="Plant invertase/pectin methylesterase inhibitor"/>
    <property type="match status" value="1"/>
</dbReference>